<gene>
    <name evidence="1" type="ORF">OIDMADRAFT_36083</name>
</gene>
<proteinExistence type="predicted"/>
<dbReference type="InParanoid" id="A0A0C3GNC2"/>
<name>A0A0C3GNC2_OIDMZ</name>
<reference evidence="2" key="2">
    <citation type="submission" date="2015-01" db="EMBL/GenBank/DDBJ databases">
        <title>Evolutionary Origins and Diversification of the Mycorrhizal Mutualists.</title>
        <authorList>
            <consortium name="DOE Joint Genome Institute"/>
            <consortium name="Mycorrhizal Genomics Consortium"/>
            <person name="Kohler A."/>
            <person name="Kuo A."/>
            <person name="Nagy L.G."/>
            <person name="Floudas D."/>
            <person name="Copeland A."/>
            <person name="Barry K.W."/>
            <person name="Cichocki N."/>
            <person name="Veneault-Fourrey C."/>
            <person name="LaButti K."/>
            <person name="Lindquist E.A."/>
            <person name="Lipzen A."/>
            <person name="Lundell T."/>
            <person name="Morin E."/>
            <person name="Murat C."/>
            <person name="Riley R."/>
            <person name="Ohm R."/>
            <person name="Sun H."/>
            <person name="Tunlid A."/>
            <person name="Henrissat B."/>
            <person name="Grigoriev I.V."/>
            <person name="Hibbett D.S."/>
            <person name="Martin F."/>
        </authorList>
    </citation>
    <scope>NUCLEOTIDE SEQUENCE [LARGE SCALE GENOMIC DNA]</scope>
    <source>
        <strain evidence="2">Zn</strain>
    </source>
</reference>
<dbReference type="EMBL" id="KN832900">
    <property type="protein sequence ID" value="KIM93064.1"/>
    <property type="molecule type" value="Genomic_DNA"/>
</dbReference>
<reference evidence="1 2" key="1">
    <citation type="submission" date="2014-04" db="EMBL/GenBank/DDBJ databases">
        <authorList>
            <consortium name="DOE Joint Genome Institute"/>
            <person name="Kuo A."/>
            <person name="Martino E."/>
            <person name="Perotto S."/>
            <person name="Kohler A."/>
            <person name="Nagy L.G."/>
            <person name="Floudas D."/>
            <person name="Copeland A."/>
            <person name="Barry K.W."/>
            <person name="Cichocki N."/>
            <person name="Veneault-Fourrey C."/>
            <person name="LaButti K."/>
            <person name="Lindquist E.A."/>
            <person name="Lipzen A."/>
            <person name="Lundell T."/>
            <person name="Morin E."/>
            <person name="Murat C."/>
            <person name="Sun H."/>
            <person name="Tunlid A."/>
            <person name="Henrissat B."/>
            <person name="Grigoriev I.V."/>
            <person name="Hibbett D.S."/>
            <person name="Martin F."/>
            <person name="Nordberg H.P."/>
            <person name="Cantor M.N."/>
            <person name="Hua S.X."/>
        </authorList>
    </citation>
    <scope>NUCLEOTIDE SEQUENCE [LARGE SCALE GENOMIC DNA]</scope>
    <source>
        <strain evidence="1 2">Zn</strain>
    </source>
</reference>
<keyword evidence="2" id="KW-1185">Reference proteome</keyword>
<dbReference type="Proteomes" id="UP000054321">
    <property type="component" value="Unassembled WGS sequence"/>
</dbReference>
<sequence length="182" mass="21204">MDCEPKKATSYYRYKVALGYRARYIVNITTYAGRREVIVKVAEDSYKETASMKFSRYSNPNVQDDLRYRPDFVERHEEIKSLSERLKGLTVEAKVKEAKKRQQELQWKQHQAMSEELTSSLFKNEGLYSLAGIEVLRNMIVLYKEDIQVAYRPSLYPKNGCCPVYSKGIDQYRSSVVTSKAK</sequence>
<accession>A0A0C3GNC2</accession>
<protein>
    <submittedName>
        <fullName evidence="1">Uncharacterized protein</fullName>
    </submittedName>
</protein>
<organism evidence="1 2">
    <name type="scientific">Oidiodendron maius (strain Zn)</name>
    <dbReference type="NCBI Taxonomy" id="913774"/>
    <lineage>
        <taxon>Eukaryota</taxon>
        <taxon>Fungi</taxon>
        <taxon>Dikarya</taxon>
        <taxon>Ascomycota</taxon>
        <taxon>Pezizomycotina</taxon>
        <taxon>Leotiomycetes</taxon>
        <taxon>Leotiomycetes incertae sedis</taxon>
        <taxon>Myxotrichaceae</taxon>
        <taxon>Oidiodendron</taxon>
    </lineage>
</organism>
<evidence type="ECO:0000313" key="1">
    <source>
        <dbReference type="EMBL" id="KIM93064.1"/>
    </source>
</evidence>
<evidence type="ECO:0000313" key="2">
    <source>
        <dbReference type="Proteomes" id="UP000054321"/>
    </source>
</evidence>
<dbReference type="HOGENOM" id="CLU_1482415_0_0_1"/>
<dbReference type="OrthoDB" id="4357582at2759"/>
<dbReference type="AlphaFoldDB" id="A0A0C3GNC2"/>